<gene>
    <name evidence="5" type="ORF">K5L94_15580</name>
</gene>
<dbReference type="NCBIfam" id="TIGR02532">
    <property type="entry name" value="IV_pilin_GFxxxE"/>
    <property type="match status" value="1"/>
</dbReference>
<dbReference type="InterPro" id="IPR001082">
    <property type="entry name" value="Pilin"/>
</dbReference>
<dbReference type="PANTHER" id="PTHR30093">
    <property type="entry name" value="GENERAL SECRETION PATHWAY PROTEIN G"/>
    <property type="match status" value="1"/>
</dbReference>
<keyword evidence="3" id="KW-0281">Fimbrium</keyword>
<evidence type="ECO:0000256" key="3">
    <source>
        <dbReference type="RuleBase" id="RU000389"/>
    </source>
</evidence>
<keyword evidence="6" id="KW-1185">Reference proteome</keyword>
<keyword evidence="2" id="KW-0488">Methylation</keyword>
<evidence type="ECO:0000256" key="4">
    <source>
        <dbReference type="SAM" id="Phobius"/>
    </source>
</evidence>
<proteinExistence type="inferred from homology"/>
<reference evidence="5 6" key="1">
    <citation type="submission" date="2021-08" db="EMBL/GenBank/DDBJ databases">
        <title>Stenotrophomonas forensis sp. nov., isolated from contaminated viral transport media.</title>
        <authorList>
            <person name="Nguyen S.V."/>
            <person name="Edwards D."/>
            <person name="Scott S."/>
            <person name="Doss J."/>
            <person name="Merid S."/>
            <person name="Zelaya E."/>
            <person name="Maza C."/>
            <person name="Mann M."/>
            <person name="Hamilton B."/>
            <person name="Blackwell R."/>
            <person name="Tran A."/>
            <person name="Hauser J."/>
        </authorList>
    </citation>
    <scope>NUCLEOTIDE SEQUENCE [LARGE SCALE GENOMIC DNA]</scope>
    <source>
        <strain evidence="5 6">DFS-20110405</strain>
    </source>
</reference>
<dbReference type="PANTHER" id="PTHR30093:SF34">
    <property type="entry name" value="PREPILIN PEPTIDASE-DEPENDENT PROTEIN D"/>
    <property type="match status" value="1"/>
</dbReference>
<evidence type="ECO:0000256" key="2">
    <source>
        <dbReference type="ARBA" id="ARBA00022481"/>
    </source>
</evidence>
<feature type="transmembrane region" description="Helical" evidence="4">
    <location>
        <begin position="12"/>
        <end position="32"/>
    </location>
</feature>
<sequence length="142" mass="15099">MRASRQKGFSLIELMVVVAIIGILAMIALPQYQKFSTKSKVAAALAELASGKIGVEALLAEGSDLKNVDAVALGMPGYSTKRCSSFDVSVNDAGEGNLTCNLTDDANYGKSQTLSLERDQEGRWTCSSSIYEQTVLPEACKA</sequence>
<name>A0ABY7Y7M6_9GAMM</name>
<evidence type="ECO:0000256" key="1">
    <source>
        <dbReference type="ARBA" id="ARBA00005233"/>
    </source>
</evidence>
<accession>A0ABY7Y7M6</accession>
<dbReference type="InterPro" id="IPR012902">
    <property type="entry name" value="N_methyl_site"/>
</dbReference>
<dbReference type="InterPro" id="IPR045584">
    <property type="entry name" value="Pilin-like"/>
</dbReference>
<dbReference type="Gene3D" id="3.30.700.10">
    <property type="entry name" value="Glycoprotein, Type 4 Pilin"/>
    <property type="match status" value="1"/>
</dbReference>
<protein>
    <submittedName>
        <fullName evidence="5">Pilin</fullName>
    </submittedName>
</protein>
<dbReference type="Pfam" id="PF00114">
    <property type="entry name" value="Pilin"/>
    <property type="match status" value="1"/>
</dbReference>
<evidence type="ECO:0000313" key="6">
    <source>
        <dbReference type="Proteomes" id="UP001216828"/>
    </source>
</evidence>
<dbReference type="EMBL" id="CP082270">
    <property type="protein sequence ID" value="WDM65973.1"/>
    <property type="molecule type" value="Genomic_DNA"/>
</dbReference>
<comment type="similarity">
    <text evidence="1 3">Belongs to the N-Me-Phe pilin family.</text>
</comment>
<organism evidence="5 6">
    <name type="scientific">Stenotrophomonas forensis</name>
    <dbReference type="NCBI Taxonomy" id="2871169"/>
    <lineage>
        <taxon>Bacteria</taxon>
        <taxon>Pseudomonadati</taxon>
        <taxon>Pseudomonadota</taxon>
        <taxon>Gammaproteobacteria</taxon>
        <taxon>Lysobacterales</taxon>
        <taxon>Lysobacteraceae</taxon>
        <taxon>Stenotrophomonas</taxon>
        <taxon>Stenotrophomonas maltophilia group</taxon>
    </lineage>
</organism>
<keyword evidence="4" id="KW-1133">Transmembrane helix</keyword>
<dbReference type="SUPFAM" id="SSF54523">
    <property type="entry name" value="Pili subunits"/>
    <property type="match status" value="1"/>
</dbReference>
<keyword evidence="4" id="KW-0812">Transmembrane</keyword>
<evidence type="ECO:0000313" key="5">
    <source>
        <dbReference type="EMBL" id="WDM65973.1"/>
    </source>
</evidence>
<keyword evidence="4" id="KW-0472">Membrane</keyword>
<dbReference type="Pfam" id="PF07963">
    <property type="entry name" value="N_methyl"/>
    <property type="match status" value="1"/>
</dbReference>
<dbReference type="Proteomes" id="UP001216828">
    <property type="component" value="Chromosome"/>
</dbReference>
<dbReference type="PROSITE" id="PS00409">
    <property type="entry name" value="PROKAR_NTER_METHYL"/>
    <property type="match status" value="1"/>
</dbReference>